<evidence type="ECO:0000256" key="2">
    <source>
        <dbReference type="ARBA" id="ARBA00022448"/>
    </source>
</evidence>
<evidence type="ECO:0000256" key="3">
    <source>
        <dbReference type="ARBA" id="ARBA00022729"/>
    </source>
</evidence>
<keyword evidence="7" id="KW-1185">Reference proteome</keyword>
<accession>A0ABT1X4U2</accession>
<comment type="similarity">
    <text evidence="1">Belongs to the bacterial solute-binding protein 3 family.</text>
</comment>
<keyword evidence="2" id="KW-0813">Transport</keyword>
<evidence type="ECO:0000313" key="7">
    <source>
        <dbReference type="Proteomes" id="UP001524642"/>
    </source>
</evidence>
<reference evidence="6 7" key="1">
    <citation type="submission" date="2022-06" db="EMBL/GenBank/DDBJ databases">
        <title>Roseomonas CN29.</title>
        <authorList>
            <person name="Cheng Y."/>
            <person name="He X."/>
        </authorList>
    </citation>
    <scope>NUCLEOTIDE SEQUENCE [LARGE SCALE GENOMIC DNA]</scope>
    <source>
        <strain evidence="6 7">CN29</strain>
    </source>
</reference>
<evidence type="ECO:0000313" key="6">
    <source>
        <dbReference type="EMBL" id="MCR0983097.1"/>
    </source>
</evidence>
<dbReference type="CDD" id="cd13692">
    <property type="entry name" value="PBP2_BztA"/>
    <property type="match status" value="1"/>
</dbReference>
<dbReference type="PANTHER" id="PTHR30085">
    <property type="entry name" value="AMINO ACID ABC TRANSPORTER PERMEASE"/>
    <property type="match status" value="1"/>
</dbReference>
<feature type="chain" id="PRO_5046117062" evidence="4">
    <location>
        <begin position="30"/>
        <end position="353"/>
    </location>
</feature>
<organism evidence="6 7">
    <name type="scientific">Roseomonas populi</name>
    <dbReference type="NCBI Taxonomy" id="3121582"/>
    <lineage>
        <taxon>Bacteria</taxon>
        <taxon>Pseudomonadati</taxon>
        <taxon>Pseudomonadota</taxon>
        <taxon>Alphaproteobacteria</taxon>
        <taxon>Acetobacterales</taxon>
        <taxon>Roseomonadaceae</taxon>
        <taxon>Roseomonas</taxon>
    </lineage>
</organism>
<dbReference type="SMART" id="SM00062">
    <property type="entry name" value="PBPb"/>
    <property type="match status" value="1"/>
</dbReference>
<sequence>MARPRHLLFTLCGVAAALVSLLAPTPSPAQTQEGNAASSRSAILDAVRARRLLLCGVSGESPGFSLPDSRGEMRGLDADTCRAVAAAALGDAKLVRFVPLSPQARFTALQSGEVDLLVRNTSWTLTREASLGLSMAWVNFHDGTAFVVRGDAGVTSAKGLDGATVCLLQGTTTELDVAAYFRANGLNFTPVLFGGVAETGAAFLAGRCDAWANDASYLGAFRATQPDKGLVILPERISSEPVGAMVRKGDDRWFDLVRWTGAVLVAAEEAGVTSANAAEQRRTTTDPSVQRLLGTQGELGTALGVDNAWAFNVISQVGNYGEVWERNLAPLGIERGANRLASQGGLMYAPPMR</sequence>
<feature type="domain" description="Solute-binding protein family 3/N-terminal" evidence="5">
    <location>
        <begin position="52"/>
        <end position="280"/>
    </location>
</feature>
<dbReference type="Pfam" id="PF00497">
    <property type="entry name" value="SBP_bac_3"/>
    <property type="match status" value="1"/>
</dbReference>
<dbReference type="Proteomes" id="UP001524642">
    <property type="component" value="Unassembled WGS sequence"/>
</dbReference>
<gene>
    <name evidence="6" type="ORF">NRP21_13655</name>
</gene>
<dbReference type="InterPro" id="IPR001638">
    <property type="entry name" value="Solute-binding_3/MltF_N"/>
</dbReference>
<dbReference type="Gene3D" id="3.40.190.10">
    <property type="entry name" value="Periplasmic binding protein-like II"/>
    <property type="match status" value="2"/>
</dbReference>
<evidence type="ECO:0000256" key="1">
    <source>
        <dbReference type="ARBA" id="ARBA00010333"/>
    </source>
</evidence>
<dbReference type="EMBL" id="JANJOU010000010">
    <property type="protein sequence ID" value="MCR0983097.1"/>
    <property type="molecule type" value="Genomic_DNA"/>
</dbReference>
<feature type="signal peptide" evidence="4">
    <location>
        <begin position="1"/>
        <end position="29"/>
    </location>
</feature>
<comment type="caution">
    <text evidence="6">The sequence shown here is derived from an EMBL/GenBank/DDBJ whole genome shotgun (WGS) entry which is preliminary data.</text>
</comment>
<proteinExistence type="inferred from homology"/>
<dbReference type="SUPFAM" id="SSF53850">
    <property type="entry name" value="Periplasmic binding protein-like II"/>
    <property type="match status" value="1"/>
</dbReference>
<evidence type="ECO:0000256" key="4">
    <source>
        <dbReference type="SAM" id="SignalP"/>
    </source>
</evidence>
<dbReference type="RefSeq" id="WP_257716766.1">
    <property type="nucleotide sequence ID" value="NZ_JANJOU010000010.1"/>
</dbReference>
<keyword evidence="3 4" id="KW-0732">Signal</keyword>
<dbReference type="PANTHER" id="PTHR30085:SF7">
    <property type="entry name" value="AMINO-ACID ABC TRANSPORTER-BINDING PROTEIN YHDW-RELATED"/>
    <property type="match status" value="1"/>
</dbReference>
<name>A0ABT1X4U2_9PROT</name>
<dbReference type="InterPro" id="IPR051455">
    <property type="entry name" value="Bact_solute-bind_prot3"/>
</dbReference>
<evidence type="ECO:0000259" key="5">
    <source>
        <dbReference type="SMART" id="SM00062"/>
    </source>
</evidence>
<protein>
    <submittedName>
        <fullName evidence="6">Amino acid ABC transporter substrate-binding protein</fullName>
    </submittedName>
</protein>